<proteinExistence type="predicted"/>
<keyword evidence="2" id="KW-1185">Reference proteome</keyword>
<gene>
    <name evidence="1" type="ORF">CALMAC_LOCUS13007</name>
</gene>
<dbReference type="EMBL" id="CAACVG010009383">
    <property type="protein sequence ID" value="VEN53082.1"/>
    <property type="molecule type" value="Genomic_DNA"/>
</dbReference>
<organism evidence="1 2">
    <name type="scientific">Callosobruchus maculatus</name>
    <name type="common">Southern cowpea weevil</name>
    <name type="synonym">Pulse bruchid</name>
    <dbReference type="NCBI Taxonomy" id="64391"/>
    <lineage>
        <taxon>Eukaryota</taxon>
        <taxon>Metazoa</taxon>
        <taxon>Ecdysozoa</taxon>
        <taxon>Arthropoda</taxon>
        <taxon>Hexapoda</taxon>
        <taxon>Insecta</taxon>
        <taxon>Pterygota</taxon>
        <taxon>Neoptera</taxon>
        <taxon>Endopterygota</taxon>
        <taxon>Coleoptera</taxon>
        <taxon>Polyphaga</taxon>
        <taxon>Cucujiformia</taxon>
        <taxon>Chrysomeloidea</taxon>
        <taxon>Chrysomelidae</taxon>
        <taxon>Bruchinae</taxon>
        <taxon>Bruchini</taxon>
        <taxon>Callosobruchus</taxon>
    </lineage>
</organism>
<evidence type="ECO:0000313" key="1">
    <source>
        <dbReference type="EMBL" id="VEN53082.1"/>
    </source>
</evidence>
<accession>A0A653CYZ0</accession>
<dbReference type="Proteomes" id="UP000410492">
    <property type="component" value="Unassembled WGS sequence"/>
</dbReference>
<dbReference type="OrthoDB" id="6741510at2759"/>
<name>A0A653CYZ0_CALMS</name>
<evidence type="ECO:0000313" key="2">
    <source>
        <dbReference type="Proteomes" id="UP000410492"/>
    </source>
</evidence>
<reference evidence="1 2" key="1">
    <citation type="submission" date="2019-01" db="EMBL/GenBank/DDBJ databases">
        <authorList>
            <person name="Sayadi A."/>
        </authorList>
    </citation>
    <scope>NUCLEOTIDE SEQUENCE [LARGE SCALE GENOMIC DNA]</scope>
</reference>
<protein>
    <submittedName>
        <fullName evidence="1">Uncharacterized protein</fullName>
    </submittedName>
</protein>
<sequence>MEREDEIALAAATFIVLSTKKRRKRKHKCWVKPSLPERDDFGVAKLLSVLKKDDLCSRRITNGSVQNFCRMSSSDLEWLLGQVAPRIQKEDTNYRKAIPQWNDCLSHCDFLQQEILIIHTHATCNYRLIEQLILI</sequence>
<dbReference type="AlphaFoldDB" id="A0A653CYZ0"/>